<dbReference type="Proteomes" id="UP000014977">
    <property type="component" value="Unassembled WGS sequence"/>
</dbReference>
<dbReference type="InterPro" id="IPR004165">
    <property type="entry name" value="CoA_trans_fam_I"/>
</dbReference>
<gene>
    <name evidence="1" type="ORF">dsmv_0909</name>
</gene>
<evidence type="ECO:0000313" key="2">
    <source>
        <dbReference type="Proteomes" id="UP000014977"/>
    </source>
</evidence>
<organism evidence="1 2">
    <name type="scientific">Desulfococcus multivorans DSM 2059</name>
    <dbReference type="NCBI Taxonomy" id="1121405"/>
    <lineage>
        <taxon>Bacteria</taxon>
        <taxon>Pseudomonadati</taxon>
        <taxon>Thermodesulfobacteriota</taxon>
        <taxon>Desulfobacteria</taxon>
        <taxon>Desulfobacterales</taxon>
        <taxon>Desulfococcaceae</taxon>
        <taxon>Desulfococcus</taxon>
    </lineage>
</organism>
<dbReference type="PANTHER" id="PTHR43293:SF3">
    <property type="entry name" value="CHOLESTEROL RING-CLEAVING HYDROLASE IPDB SUBUNIT"/>
    <property type="match status" value="1"/>
</dbReference>
<keyword evidence="2" id="KW-1185">Reference proteome</keyword>
<accession>S7VJZ1</accession>
<keyword evidence="1" id="KW-0808">Transferase</keyword>
<proteinExistence type="predicted"/>
<dbReference type="Pfam" id="PF01144">
    <property type="entry name" value="CoA_trans"/>
    <property type="match status" value="1"/>
</dbReference>
<dbReference type="SMART" id="SM00882">
    <property type="entry name" value="CoA_trans"/>
    <property type="match status" value="1"/>
</dbReference>
<comment type="caution">
    <text evidence="1">The sequence shown here is derived from an EMBL/GenBank/DDBJ whole genome shotgun (WGS) entry which is preliminary data.</text>
</comment>
<evidence type="ECO:0000313" key="1">
    <source>
        <dbReference type="EMBL" id="EPR44873.1"/>
    </source>
</evidence>
<dbReference type="OrthoDB" id="9813111at2"/>
<dbReference type="GO" id="GO:0008410">
    <property type="term" value="F:CoA-transferase activity"/>
    <property type="evidence" value="ECO:0007669"/>
    <property type="project" value="InterPro"/>
</dbReference>
<dbReference type="RefSeq" id="WP_020875100.1">
    <property type="nucleotide sequence ID" value="NZ_ATHJ01000011.1"/>
</dbReference>
<sequence length="262" mass="28451">MEKLCYTPREMMTIMAAREIGDGDIVFCGTGISMLAAVAAKKINAPNSVIFFETGAVDARIAELPLAVSDPRIMYGAAAHGNLLDAFAFMQNRFTGDRIIAILGAAQIDPFGNLNTTCIGPYDRPVIRFSGSGGGCDVASFVPRCIAFMQHEKRKFVERIDYLTSPGGLDGGRSREKAGLRPGGIGVVITNKAVMRIDPETRRLYLDRYYPGIAPREIQDSTGFAVDVSRSCEASPPTATELRILREVCDPQGLILRNRPSD</sequence>
<dbReference type="AlphaFoldDB" id="S7VJZ1"/>
<dbReference type="Gene3D" id="3.40.1080.10">
    <property type="entry name" value="Glutaconate Coenzyme A-transferase"/>
    <property type="match status" value="1"/>
</dbReference>
<dbReference type="PANTHER" id="PTHR43293">
    <property type="entry name" value="ACETATE COA-TRANSFERASE YDIF"/>
    <property type="match status" value="1"/>
</dbReference>
<dbReference type="InterPro" id="IPR037171">
    <property type="entry name" value="NagB/RpiA_transferase-like"/>
</dbReference>
<name>S7VJZ1_DESML</name>
<dbReference type="EMBL" id="ATHJ01000011">
    <property type="protein sequence ID" value="EPR44873.1"/>
    <property type="molecule type" value="Genomic_DNA"/>
</dbReference>
<reference evidence="1 2" key="1">
    <citation type="journal article" date="2013" name="Genome Announc.">
        <title>Draft genome sequences for three mercury-methylating, sulfate-reducing bacteria.</title>
        <authorList>
            <person name="Brown S.D."/>
            <person name="Hurt R.A.Jr."/>
            <person name="Gilmour C.C."/>
            <person name="Elias D.A."/>
        </authorList>
    </citation>
    <scope>NUCLEOTIDE SEQUENCE [LARGE SCALE GENOMIC DNA]</scope>
    <source>
        <strain evidence="1 2">DSM 2059</strain>
    </source>
</reference>
<dbReference type="eggNOG" id="COG2057">
    <property type="taxonomic scope" value="Bacteria"/>
</dbReference>
<dbReference type="STRING" id="897.B2D07_11415"/>
<protein>
    <submittedName>
        <fullName evidence="1">Coenzyme A transferase</fullName>
    </submittedName>
</protein>
<dbReference type="SUPFAM" id="SSF100950">
    <property type="entry name" value="NagB/RpiA/CoA transferase-like"/>
    <property type="match status" value="1"/>
</dbReference>